<dbReference type="AlphaFoldDB" id="W6S070"/>
<dbReference type="OrthoDB" id="8538589at2"/>
<accession>W6S070</accession>
<organism evidence="2 3">
    <name type="scientific">Clostridium bornimense</name>
    <dbReference type="NCBI Taxonomy" id="1216932"/>
    <lineage>
        <taxon>Bacteria</taxon>
        <taxon>Bacillati</taxon>
        <taxon>Bacillota</taxon>
        <taxon>Clostridia</taxon>
        <taxon>Eubacteriales</taxon>
        <taxon>Clostridiaceae</taxon>
        <taxon>Clostridium</taxon>
    </lineage>
</organism>
<proteinExistence type="predicted"/>
<dbReference type="InterPro" id="IPR009288">
    <property type="entry name" value="AIG2-like_dom"/>
</dbReference>
<evidence type="ECO:0000313" key="2">
    <source>
        <dbReference type="EMBL" id="CDM70128.1"/>
    </source>
</evidence>
<dbReference type="PATRIC" id="fig|1216932.3.peg.2978"/>
<evidence type="ECO:0000259" key="1">
    <source>
        <dbReference type="Pfam" id="PF06094"/>
    </source>
</evidence>
<dbReference type="InterPro" id="IPR036568">
    <property type="entry name" value="GGCT-like_sf"/>
</dbReference>
<dbReference type="CDD" id="cd06661">
    <property type="entry name" value="GGCT_like"/>
    <property type="match status" value="1"/>
</dbReference>
<dbReference type="RefSeq" id="WP_044040281.1">
    <property type="nucleotide sequence ID" value="NZ_HG917869.1"/>
</dbReference>
<name>W6S070_9CLOT</name>
<dbReference type="InterPro" id="IPR013024">
    <property type="entry name" value="GGCT-like"/>
</dbReference>
<dbReference type="Proteomes" id="UP000019426">
    <property type="component" value="Chromosome M2/40_rep2"/>
</dbReference>
<dbReference type="EMBL" id="HG917869">
    <property type="protein sequence ID" value="CDM70128.1"/>
    <property type="molecule type" value="Genomic_DNA"/>
</dbReference>
<dbReference type="KEGG" id="clt:CM240_3011"/>
<dbReference type="eggNOG" id="COG2105">
    <property type="taxonomic scope" value="Bacteria"/>
</dbReference>
<feature type="domain" description="Gamma-glutamylcyclotransferase AIG2-like" evidence="1">
    <location>
        <begin position="7"/>
        <end position="138"/>
    </location>
</feature>
<dbReference type="STRING" id="1216932.CM240_3011"/>
<dbReference type="Pfam" id="PF06094">
    <property type="entry name" value="GGACT"/>
    <property type="match status" value="1"/>
</dbReference>
<dbReference type="Gene3D" id="3.10.490.10">
    <property type="entry name" value="Gamma-glutamyl cyclotransferase-like"/>
    <property type="match status" value="1"/>
</dbReference>
<dbReference type="HOGENOM" id="CLU_083466_2_2_9"/>
<reference evidence="2 3" key="1">
    <citation type="submission" date="2013-11" db="EMBL/GenBank/DDBJ databases">
        <title>Complete genome sequence of Clostridum sp. M2/40.</title>
        <authorList>
            <person name="Wibberg D."/>
            <person name="Puehler A."/>
            <person name="Schlueter A."/>
        </authorList>
    </citation>
    <scope>NUCLEOTIDE SEQUENCE [LARGE SCALE GENOMIC DNA]</scope>
    <source>
        <strain evidence="3">M2/40</strain>
    </source>
</reference>
<evidence type="ECO:0000313" key="3">
    <source>
        <dbReference type="Proteomes" id="UP000019426"/>
    </source>
</evidence>
<sequence length="145" mass="17113">MKKNINIFVYGSLREGFYNYDKYLKGKITSIRQAKIDDMIIYHMPYKGYPAMFNGDGTVYGEIIEIIPDIYDDVISAMDVMEGFISENNPKNEYDKKIIEVQDLDSGKKEQCYTYYYNHTIDDKFEKEAIFIDHGNWAKYMIESK</sequence>
<keyword evidence="3" id="KW-1185">Reference proteome</keyword>
<gene>
    <name evidence="2" type="ORF">CM240_3011</name>
</gene>
<dbReference type="SUPFAM" id="SSF110857">
    <property type="entry name" value="Gamma-glutamyl cyclotransferase-like"/>
    <property type="match status" value="1"/>
</dbReference>
<protein>
    <recommendedName>
        <fullName evidence="1">Gamma-glutamylcyclotransferase AIG2-like domain-containing protein</fullName>
    </recommendedName>
</protein>